<dbReference type="Gene3D" id="2.170.130.10">
    <property type="entry name" value="TonB-dependent receptor, plug domain"/>
    <property type="match status" value="1"/>
</dbReference>
<reference evidence="3 4" key="1">
    <citation type="submission" date="2018-04" db="EMBL/GenBank/DDBJ databases">
        <title>Pedobacter chongqingensis sp. nov., isolated from a rottenly hemp rope.</title>
        <authorList>
            <person name="Cai Y."/>
        </authorList>
    </citation>
    <scope>NUCLEOTIDE SEQUENCE [LARGE SCALE GENOMIC DNA]</scope>
    <source>
        <strain evidence="3 4">FJ4-8</strain>
    </source>
</reference>
<accession>A0A2U2PIV6</accession>
<dbReference type="AlphaFoldDB" id="A0A2U2PIV6"/>
<organism evidence="3 4">
    <name type="scientific">Pararcticibacter amylolyticus</name>
    <dbReference type="NCBI Taxonomy" id="2173175"/>
    <lineage>
        <taxon>Bacteria</taxon>
        <taxon>Pseudomonadati</taxon>
        <taxon>Bacteroidota</taxon>
        <taxon>Sphingobacteriia</taxon>
        <taxon>Sphingobacteriales</taxon>
        <taxon>Sphingobacteriaceae</taxon>
        <taxon>Pararcticibacter</taxon>
    </lineage>
</organism>
<dbReference type="RefSeq" id="WP_109415252.1">
    <property type="nucleotide sequence ID" value="NZ_QEAS01000005.1"/>
</dbReference>
<dbReference type="InterPro" id="IPR037066">
    <property type="entry name" value="Plug_dom_sf"/>
</dbReference>
<evidence type="ECO:0000313" key="3">
    <source>
        <dbReference type="EMBL" id="PWG81310.1"/>
    </source>
</evidence>
<feature type="domain" description="TonB-dependent receptor plug" evidence="2">
    <location>
        <begin position="38"/>
        <end position="127"/>
    </location>
</feature>
<proteinExistence type="predicted"/>
<evidence type="ECO:0000259" key="2">
    <source>
        <dbReference type="Pfam" id="PF07715"/>
    </source>
</evidence>
<comment type="caution">
    <text evidence="3">The sequence shown here is derived from an EMBL/GenBank/DDBJ whole genome shotgun (WGS) entry which is preliminary data.</text>
</comment>
<protein>
    <submittedName>
        <fullName evidence="3">SusC/RagA family TonB-linked outer membrane protein</fullName>
    </submittedName>
</protein>
<name>A0A2U2PIV6_9SPHI</name>
<dbReference type="EMBL" id="QEAS01000005">
    <property type="protein sequence ID" value="PWG81310.1"/>
    <property type="molecule type" value="Genomic_DNA"/>
</dbReference>
<dbReference type="NCBIfam" id="TIGR04056">
    <property type="entry name" value="OMP_RagA_SusC"/>
    <property type="match status" value="1"/>
</dbReference>
<gene>
    <name evidence="3" type="ORF">DDR33_08035</name>
</gene>
<keyword evidence="1" id="KW-0732">Signal</keyword>
<dbReference type="SUPFAM" id="SSF56935">
    <property type="entry name" value="Porins"/>
    <property type="match status" value="1"/>
</dbReference>
<dbReference type="Pfam" id="PF07715">
    <property type="entry name" value="Plug"/>
    <property type="match status" value="1"/>
</dbReference>
<feature type="signal peptide" evidence="1">
    <location>
        <begin position="1"/>
        <end position="25"/>
    </location>
</feature>
<sequence>MKKRNIKTCFVLIAAFFTGLTGLHAQIEQDSLVNVAFRTIAREDLTGTISIVNVPDLLKKSYGTYSLDNLQSFVGGYTGNIWGQAPLILVDGIPRRASDIRMVEVESITVLKGASSVILYGSSASRGAILITTKRGSIKPLTIDVRANTGLFVPKSYPNYLNAADYMTLYNEALTNDGIATSGAGYTQEAIDNTRSGTNPYRYPDIDFFSSEYLKKAYSRSDITTEISGGDKNARYYTNLGLAYNNSLMKYGEQKKNNDFAFNVRGNVDMDIAKWLKASADAVAVISNNYAGRGSFWSSAATIAPNFNRFSPFIPISMLDPENSQLQAIVKTSNHIIDGKYLLGGQSTNPTNVFSDMLASGYIKTRNRTFMYNLNATADLRSVLEGLSFTTANSMDYTSVFSEAYQLPYRTYRPTWATVNGQDLITALEPFGEDKNSTNEFIGRSTYTQTMSVRSQFNYERNFSGKHNVTAALLGWWYKRQFSSDPDNEGGSDYQPFKNTNLGFQAGYNYQKKYYADFSAALIHSAKLPPGKRNALSPAVTLGWRVSDEEFFKNTVSFVDNLKITASYASINQDIDITGYRANNTSEPVDHYLYQGYYSNTATFGGWYQWRDGVAGGRTTLSGQAENPDLTFVKRKEFRVGMEGALWKNLVSLDVNYFSQTTDGLLARGVSIYPAYFSGSGDFRPWINFNKDKRSGLDFSVNLNKNIAQVQYSLGLVGMIYSSKVLRRDELPEESYLARTGRSLDAYYGYISEGLFENQAEIDNHARQTFGPVKPGDIKYKDINNDGLIDSRDQIDLGHTGWAASPFTYGLNLTVKWKNLTFFALGSGNRGAIGFKNSSYYWVGGTGKYSDVVWGRWTESTKSNATYPRLTTNSSNNFRNSTFWMYKTNRFDLNRVQLTYDFNQDVFKNSFIHGLSLYVQGDNLLVISRERELMETNIGLEPQTRFFNLGIRTSF</sequence>
<dbReference type="OrthoDB" id="9768177at2"/>
<feature type="chain" id="PRO_5015718319" evidence="1">
    <location>
        <begin position="26"/>
        <end position="955"/>
    </location>
</feature>
<keyword evidence="4" id="KW-1185">Reference proteome</keyword>
<dbReference type="InterPro" id="IPR012910">
    <property type="entry name" value="Plug_dom"/>
</dbReference>
<dbReference type="InterPro" id="IPR023996">
    <property type="entry name" value="TonB-dep_OMP_SusC/RagA"/>
</dbReference>
<evidence type="ECO:0000256" key="1">
    <source>
        <dbReference type="SAM" id="SignalP"/>
    </source>
</evidence>
<evidence type="ECO:0000313" key="4">
    <source>
        <dbReference type="Proteomes" id="UP000245647"/>
    </source>
</evidence>
<dbReference type="Proteomes" id="UP000245647">
    <property type="component" value="Unassembled WGS sequence"/>
</dbReference>